<organism evidence="10 12">
    <name type="scientific">Xanthomonas fragariae</name>
    <dbReference type="NCBI Taxonomy" id="48664"/>
    <lineage>
        <taxon>Bacteria</taxon>
        <taxon>Pseudomonadati</taxon>
        <taxon>Pseudomonadota</taxon>
        <taxon>Gammaproteobacteria</taxon>
        <taxon>Lysobacterales</taxon>
        <taxon>Lysobacteraceae</taxon>
        <taxon>Xanthomonas</taxon>
    </lineage>
</organism>
<keyword evidence="6" id="KW-0812">Transmembrane</keyword>
<dbReference type="Pfam" id="PF18575">
    <property type="entry name" value="HAMP_N3"/>
    <property type="match status" value="1"/>
</dbReference>
<dbReference type="SMART" id="SM00283">
    <property type="entry name" value="MA"/>
    <property type="match status" value="1"/>
</dbReference>
<dbReference type="InterPro" id="IPR003660">
    <property type="entry name" value="HAMP_dom"/>
</dbReference>
<dbReference type="InterPro" id="IPR004089">
    <property type="entry name" value="MCPsignal_dom"/>
</dbReference>
<feature type="transmembrane region" description="Helical" evidence="6">
    <location>
        <begin position="14"/>
        <end position="33"/>
    </location>
</feature>
<reference evidence="10 12" key="1">
    <citation type="submission" date="2017-05" db="EMBL/GenBank/DDBJ databases">
        <authorList>
            <person name="Song R."/>
            <person name="Chenine A.L."/>
            <person name="Ruprecht R.M."/>
        </authorList>
    </citation>
    <scope>NUCLEOTIDE SEQUENCE [LARGE SCALE GENOMIC DNA]</scope>
    <source>
        <strain evidence="10">PD5205</strain>
    </source>
</reference>
<dbReference type="FunFam" id="1.20.120.1530:FF:000005">
    <property type="entry name" value="Methyl-accepting chemotaxis protein"/>
    <property type="match status" value="1"/>
</dbReference>
<dbReference type="PROSITE" id="PS50885">
    <property type="entry name" value="HAMP"/>
    <property type="match status" value="2"/>
</dbReference>
<evidence type="ECO:0000313" key="9">
    <source>
        <dbReference type="EMBL" id="SMQ99236.1"/>
    </source>
</evidence>
<dbReference type="Proteomes" id="UP000195877">
    <property type="component" value="Chromosome 1"/>
</dbReference>
<keyword evidence="6" id="KW-1133">Transmembrane helix</keyword>
<dbReference type="InterPro" id="IPR004090">
    <property type="entry name" value="Chemotax_Me-accpt_rcpt"/>
</dbReference>
<dbReference type="InterPro" id="IPR024478">
    <property type="entry name" value="HlyB_4HB_MCP"/>
</dbReference>
<dbReference type="KEGG" id="xfr:BER92_09510"/>
<dbReference type="Proteomes" id="UP000195953">
    <property type="component" value="Chromosome 1"/>
</dbReference>
<evidence type="ECO:0000256" key="1">
    <source>
        <dbReference type="ARBA" id="ARBA00022481"/>
    </source>
</evidence>
<dbReference type="GO" id="GO:0004888">
    <property type="term" value="F:transmembrane signaling receptor activity"/>
    <property type="evidence" value="ECO:0007669"/>
    <property type="project" value="InterPro"/>
</dbReference>
<reference evidence="9 11" key="2">
    <citation type="submission" date="2017-05" db="EMBL/GenBank/DDBJ databases">
        <authorList>
            <person name="Blom J."/>
        </authorList>
    </citation>
    <scope>NUCLEOTIDE SEQUENCE [LARGE SCALE GENOMIC DNA]</scope>
    <source>
        <strain evidence="9">PD885</strain>
    </source>
</reference>
<dbReference type="GO" id="GO:0006935">
    <property type="term" value="P:chemotaxis"/>
    <property type="evidence" value="ECO:0007669"/>
    <property type="project" value="UniProtKB-KW"/>
</dbReference>
<dbReference type="CDD" id="cd06225">
    <property type="entry name" value="HAMP"/>
    <property type="match status" value="1"/>
</dbReference>
<dbReference type="SMART" id="SM00304">
    <property type="entry name" value="HAMP"/>
    <property type="match status" value="2"/>
</dbReference>
<dbReference type="STRING" id="48664.BER92_09510"/>
<evidence type="ECO:0000259" key="7">
    <source>
        <dbReference type="PROSITE" id="PS50111"/>
    </source>
</evidence>
<dbReference type="GO" id="GO:0005886">
    <property type="term" value="C:plasma membrane"/>
    <property type="evidence" value="ECO:0007669"/>
    <property type="project" value="TreeGrafter"/>
</dbReference>
<dbReference type="Gene3D" id="1.20.120.1530">
    <property type="match status" value="2"/>
</dbReference>
<evidence type="ECO:0000313" key="10">
    <source>
        <dbReference type="EMBL" id="SMR03277.1"/>
    </source>
</evidence>
<keyword evidence="1" id="KW-0488">Methylation</keyword>
<evidence type="ECO:0000259" key="8">
    <source>
        <dbReference type="PROSITE" id="PS50885"/>
    </source>
</evidence>
<dbReference type="CDD" id="cd11386">
    <property type="entry name" value="MCP_signal"/>
    <property type="match status" value="1"/>
</dbReference>
<dbReference type="RefSeq" id="WP_065975204.1">
    <property type="nucleotide sequence ID" value="NZ_CP016830.1"/>
</dbReference>
<dbReference type="Pfam" id="PF00672">
    <property type="entry name" value="HAMP"/>
    <property type="match status" value="1"/>
</dbReference>
<evidence type="ECO:0000256" key="4">
    <source>
        <dbReference type="PROSITE-ProRule" id="PRU00284"/>
    </source>
</evidence>
<comment type="similarity">
    <text evidence="3">Belongs to the methyl-accepting chemotaxis (MCP) protein family.</text>
</comment>
<dbReference type="EMBL" id="LT853882">
    <property type="protein sequence ID" value="SMQ99236.1"/>
    <property type="molecule type" value="Genomic_DNA"/>
</dbReference>
<evidence type="ECO:0000256" key="2">
    <source>
        <dbReference type="ARBA" id="ARBA00023224"/>
    </source>
</evidence>
<dbReference type="Pfam" id="PF00015">
    <property type="entry name" value="MCPsignal"/>
    <property type="match status" value="1"/>
</dbReference>
<dbReference type="OrthoDB" id="8744489at2"/>
<dbReference type="EMBL" id="LT853885">
    <property type="protein sequence ID" value="SMR03277.1"/>
    <property type="molecule type" value="Genomic_DNA"/>
</dbReference>
<dbReference type="PRINTS" id="PR00260">
    <property type="entry name" value="CHEMTRNSDUCR"/>
</dbReference>
<dbReference type="Gene3D" id="1.10.287.950">
    <property type="entry name" value="Methyl-accepting chemotaxis protein"/>
    <property type="match status" value="1"/>
</dbReference>
<feature type="compositionally biased region" description="Polar residues" evidence="5">
    <location>
        <begin position="739"/>
        <end position="749"/>
    </location>
</feature>
<dbReference type="PROSITE" id="PS50111">
    <property type="entry name" value="CHEMOTAXIS_TRANSDUC_2"/>
    <property type="match status" value="1"/>
</dbReference>
<evidence type="ECO:0000256" key="5">
    <source>
        <dbReference type="SAM" id="MobiDB-lite"/>
    </source>
</evidence>
<dbReference type="InterPro" id="IPR051310">
    <property type="entry name" value="MCP_chemotaxis"/>
</dbReference>
<feature type="domain" description="HAMP" evidence="8">
    <location>
        <begin position="214"/>
        <end position="266"/>
    </location>
</feature>
<name>A0A1Y6H7W5_9XANT</name>
<proteinExistence type="inferred from homology"/>
<feature type="domain" description="Methyl-accepting transducer" evidence="7">
    <location>
        <begin position="452"/>
        <end position="681"/>
    </location>
</feature>
<feature type="region of interest" description="Disordered" evidence="5">
    <location>
        <begin position="729"/>
        <end position="749"/>
    </location>
</feature>
<feature type="transmembrane region" description="Helical" evidence="6">
    <location>
        <begin position="193"/>
        <end position="212"/>
    </location>
</feature>
<dbReference type="Pfam" id="PF18947">
    <property type="entry name" value="HAMP_2"/>
    <property type="match status" value="1"/>
</dbReference>
<dbReference type="CDD" id="cd19411">
    <property type="entry name" value="MCP2201-like_sensor"/>
    <property type="match status" value="1"/>
</dbReference>
<keyword evidence="6" id="KW-0472">Membrane</keyword>
<evidence type="ECO:0000313" key="12">
    <source>
        <dbReference type="Proteomes" id="UP000195953"/>
    </source>
</evidence>
<dbReference type="SUPFAM" id="SSF58104">
    <property type="entry name" value="Methyl-accepting chemotaxis protein (MCP) signaling domain"/>
    <property type="match status" value="1"/>
</dbReference>
<dbReference type="AlphaFoldDB" id="A0A1Y6H7W5"/>
<dbReference type="FunFam" id="1.20.120.1530:FF:000004">
    <property type="entry name" value="Methyl-accepting chemotaxis protein"/>
    <property type="match status" value="1"/>
</dbReference>
<sequence length="749" mass="79775">MTALLQRYNIGPRLAAAFAVLIVLSGVIAFIGYRGLSSARSLLEQLVHENMVKIRLSNDMMNANFTISVQVRNVVLPTSDEDNLKFIAQIQSARADYTKARDALYAMPPSEQEKQLRADLDARRAEVKALNDKVIDMVMTGHSDQALPYLLTKAAPPMQGWQDKIAENIALQDKIASAASDAALESMDDSRKLLIGGSLLVVLLSGTLGLLITRSLTQPLSRATRAAESIAGGNLDNDVETHSNDEAGRLLKAMSKMQLQLRNLIAAQLDMAKRHDEGQISFRIDASAFPGDFGRMATDTNELVASHIKVKMQTIRLVERYAIGDLSDDMPRLPGEKAAITAAMDQVKSNLSTMNTEIKQLAQSAANGDFSARGDAERFQYDFRVMVESLNNLMSTADGNLQSLSGLLQSIAAGDLTVRMSGEFRGVFARMRDDANATATQLTEIVSGIKESAISIKGAASEIAAGNQDLSQRTEQQAANLEETAASMEELTSTVKQNAESARQANQLAIGAAGVAAQGGEIVNKVVETMSGIEASSKKIADIISVIDGISFQTNILALNAAVEAARAGEQGRGFAVVASEVRTLAQRSSAAAKEIKGLIDDSVQRVSDGSLLVHSAGKTMGEIVSSVQRVTDIMGEISAASQEQSSGIEQVNQTVTQMDETTQQNAALVEEATAAARAMEEQAIQLTDAVAVFKTDAANTQPALRVAAPRPVVSSAIKAKVVAAGRAPASKPRAVVTAPSNDSSWQEF</sequence>
<dbReference type="InterPro" id="IPR047347">
    <property type="entry name" value="YvaQ-like_sensor"/>
</dbReference>
<gene>
    <name evidence="10" type="primary">tsr6</name>
    <name evidence="9" type="synonym">tar_3</name>
    <name evidence="10" type="ORF">PD5205_01974</name>
    <name evidence="9" type="ORF">PD885_01992</name>
</gene>
<dbReference type="GO" id="GO:0007165">
    <property type="term" value="P:signal transduction"/>
    <property type="evidence" value="ECO:0007669"/>
    <property type="project" value="UniProtKB-KW"/>
</dbReference>
<dbReference type="FunFam" id="1.10.287.950:FF:000002">
    <property type="entry name" value="Methyl-accepting chemotaxis protein"/>
    <property type="match status" value="1"/>
</dbReference>
<evidence type="ECO:0000256" key="3">
    <source>
        <dbReference type="ARBA" id="ARBA00029447"/>
    </source>
</evidence>
<keyword evidence="2 4" id="KW-0807">Transducer</keyword>
<feature type="domain" description="HAMP" evidence="8">
    <location>
        <begin position="401"/>
        <end position="447"/>
    </location>
</feature>
<evidence type="ECO:0000313" key="11">
    <source>
        <dbReference type="Proteomes" id="UP000195877"/>
    </source>
</evidence>
<dbReference type="Pfam" id="PF12729">
    <property type="entry name" value="4HB_MCP_1"/>
    <property type="match status" value="1"/>
</dbReference>
<dbReference type="GeneID" id="61894377"/>
<protein>
    <submittedName>
        <fullName evidence="10">Membrane-anchored chemotaxis sensory transducer</fullName>
    </submittedName>
    <submittedName>
        <fullName evidence="9">Methyl-accepting chemotaxis protein II</fullName>
    </submittedName>
</protein>
<keyword evidence="11" id="KW-1185">Reference proteome</keyword>
<evidence type="ECO:0000256" key="6">
    <source>
        <dbReference type="SAM" id="Phobius"/>
    </source>
</evidence>
<dbReference type="InterPro" id="IPR041395">
    <property type="entry name" value="McpB_HAMP_3rd"/>
</dbReference>
<accession>A0A1Y6H7W5</accession>
<dbReference type="PANTHER" id="PTHR43531">
    <property type="entry name" value="PROTEIN ICFG"/>
    <property type="match status" value="1"/>
</dbReference>
<dbReference type="SUPFAM" id="SSF158472">
    <property type="entry name" value="HAMP domain-like"/>
    <property type="match status" value="1"/>
</dbReference>
<dbReference type="PANTHER" id="PTHR43531:SF14">
    <property type="entry name" value="METHYL-ACCEPTING CHEMOTAXIS PROTEIN I-RELATED"/>
    <property type="match status" value="1"/>
</dbReference>